<keyword evidence="6" id="KW-1185">Reference proteome</keyword>
<reference evidence="5 6" key="1">
    <citation type="submission" date="2015-11" db="EMBL/GenBank/DDBJ databases">
        <title>Description and complete genome sequence of a novel strain predominating in hypersaline microbial mats and representing a new family of the Bacteriodetes phylum.</title>
        <authorList>
            <person name="Spring S."/>
            <person name="Bunk B."/>
            <person name="Sproer C."/>
            <person name="Klenk H.-P."/>
        </authorList>
    </citation>
    <scope>NUCLEOTIDE SEQUENCE [LARGE SCALE GENOMIC DNA]</scope>
    <source>
        <strain evidence="5 6">L21-Spi-D4</strain>
    </source>
</reference>
<evidence type="ECO:0000256" key="4">
    <source>
        <dbReference type="SAM" id="SignalP"/>
    </source>
</evidence>
<feature type="signal peptide" evidence="4">
    <location>
        <begin position="1"/>
        <end position="18"/>
    </location>
</feature>
<dbReference type="Gene3D" id="2.40.160.50">
    <property type="entry name" value="membrane protein fhac: a member of the omp85/tpsb transporter family"/>
    <property type="match status" value="1"/>
</dbReference>
<dbReference type="PANTHER" id="PTHR12815">
    <property type="entry name" value="SORTING AND ASSEMBLY MACHINERY SAMM50 PROTEIN FAMILY MEMBER"/>
    <property type="match status" value="1"/>
</dbReference>
<dbReference type="AlphaFoldDB" id="A0A0S2I303"/>
<name>A0A0S2I303_9BACT</name>
<dbReference type="Proteomes" id="UP000064893">
    <property type="component" value="Chromosome"/>
</dbReference>
<dbReference type="PANTHER" id="PTHR12815:SF47">
    <property type="entry name" value="TRANSLOCATION AND ASSEMBLY MODULE SUBUNIT TAMA"/>
    <property type="match status" value="1"/>
</dbReference>
<evidence type="ECO:0000256" key="1">
    <source>
        <dbReference type="ARBA" id="ARBA00022692"/>
    </source>
</evidence>
<dbReference type="EMBL" id="CP013118">
    <property type="protein sequence ID" value="ALO16655.1"/>
    <property type="molecule type" value="Genomic_DNA"/>
</dbReference>
<sequence precursor="true">MSRRTTVRTLLLMLFVFAAVHSCRVTHHVPENEFLLNKVHVSIDNKRIDEDDLQAYVQQEPNRRILYFLRFHLWVYNIFKPQNRDKGMFNYIATVVGEKPVIYDRFLAGKTTRQFEKYLNNRGYYNATVKDSTAKNGQKLDLYYMIETNEPYTISSIEYEFADSSISSLILSDTASGFIKKGEIFDVKSFQKERNRITRQMKEAGYYFFRKDFITFKADSTLMPNSVNVVCKIDEFVRKTESGRIIREHHRPCRINDILLYPSFDPKRAITEQQTYINTFDTLQHEEFDVIYTDKLRIKPEVILQANTLKEGQVYDIRNVEATRRFLNSLSFFKLIHIQFQPAETTSDSVIWLNAHYQLTPYTLQSYTVELEGSNTGVNWEAGLNLSYQHRNAFRGAELLDARVKGALEATRDVVGEETSEKFSFNTYEYGAEFRLEFPKFLMPFRKRQFYKKYHPQTSTTFQYNFQQRPDYTRTLLRSSFGYFWNSSANMRHIVTPIEVNSVRLPRADSTFLQEIENNSYLRNSYDDYFITASGYQMIFSNQNIQTNRNYFYVKTNAEFSGNILNAIYDVTDRDTVNGSYQIFNTRYSQYFKGDVDVRFYNVLNEQNRMVYRFFLGAGIPYGNATSLPFIKQYFGGGASGIRAWRSRDLGPGTYRDTSAYPNQTAGLKLEMNMEYRFHLFWMVEGALFLDAGNIWAITADDNRDGARFHLDQFYRQLAIGTGVGVRLDFSFFVFRLDGGLKLFDPAIEGSNKWVLHDRKWGRNDYQIHFGIGYPF</sequence>
<evidence type="ECO:0000313" key="5">
    <source>
        <dbReference type="EMBL" id="ALO16655.1"/>
    </source>
</evidence>
<dbReference type="OrthoDB" id="9814535at2"/>
<keyword evidence="1" id="KW-0812">Transmembrane</keyword>
<feature type="chain" id="PRO_5006599635" evidence="4">
    <location>
        <begin position="19"/>
        <end position="776"/>
    </location>
</feature>
<organism evidence="5 6">
    <name type="scientific">Salinivirga cyanobacteriivorans</name>
    <dbReference type="NCBI Taxonomy" id="1307839"/>
    <lineage>
        <taxon>Bacteria</taxon>
        <taxon>Pseudomonadati</taxon>
        <taxon>Bacteroidota</taxon>
        <taxon>Bacteroidia</taxon>
        <taxon>Bacteroidales</taxon>
        <taxon>Salinivirgaceae</taxon>
        <taxon>Salinivirga</taxon>
    </lineage>
</organism>
<evidence type="ECO:0000313" key="6">
    <source>
        <dbReference type="Proteomes" id="UP000064893"/>
    </source>
</evidence>
<keyword evidence="2 4" id="KW-0732">Signal</keyword>
<dbReference type="InterPro" id="IPR039910">
    <property type="entry name" value="D15-like"/>
</dbReference>
<dbReference type="RefSeq" id="WP_057954010.1">
    <property type="nucleotide sequence ID" value="NZ_CP013118.1"/>
</dbReference>
<evidence type="ECO:0000256" key="2">
    <source>
        <dbReference type="ARBA" id="ARBA00022729"/>
    </source>
</evidence>
<keyword evidence="3" id="KW-0472">Membrane</keyword>
<keyword evidence="3" id="KW-0998">Cell outer membrane</keyword>
<dbReference type="Gene3D" id="3.10.20.310">
    <property type="entry name" value="membrane protein fhac"/>
    <property type="match status" value="1"/>
</dbReference>
<evidence type="ECO:0000256" key="3">
    <source>
        <dbReference type="ARBA" id="ARBA00023237"/>
    </source>
</evidence>
<dbReference type="STRING" id="1307839.L21SP5_03035"/>
<gene>
    <name evidence="5" type="ORF">L21SP5_03035</name>
</gene>
<proteinExistence type="predicted"/>
<accession>A0A0S2I303</accession>
<dbReference type="KEGG" id="blq:L21SP5_03035"/>
<dbReference type="PATRIC" id="fig|1307839.3.peg.3197"/>
<protein>
    <submittedName>
        <fullName evidence="5">Outer membrane protein assembly complex, YaeT protein</fullName>
    </submittedName>
</protein>